<dbReference type="AlphaFoldDB" id="A0A916Y045"/>
<keyword evidence="4" id="KW-1185">Reference proteome</keyword>
<dbReference type="Proteomes" id="UP000633205">
    <property type="component" value="Unassembled WGS sequence"/>
</dbReference>
<evidence type="ECO:0000313" key="4">
    <source>
        <dbReference type="Proteomes" id="UP000633205"/>
    </source>
</evidence>
<keyword evidence="2" id="KW-1133">Transmembrane helix</keyword>
<reference evidence="3" key="2">
    <citation type="submission" date="2020-09" db="EMBL/GenBank/DDBJ databases">
        <authorList>
            <person name="Sun Q."/>
            <person name="Zhou Y."/>
        </authorList>
    </citation>
    <scope>NUCLEOTIDE SEQUENCE</scope>
    <source>
        <strain evidence="3">CGMCC 1.15152</strain>
    </source>
</reference>
<sequence length="68" mass="7134">MFSAILVSLLGVVVLLFAIGIVVLVVVLRGRASRRDGVTYARPDAATPVDPPRAESDPRDGQTPPGAH</sequence>
<dbReference type="RefSeq" id="WP_188710426.1">
    <property type="nucleotide sequence ID" value="NZ_BMHO01000001.1"/>
</dbReference>
<dbReference type="EMBL" id="BMHO01000001">
    <property type="protein sequence ID" value="GGD25323.1"/>
    <property type="molecule type" value="Genomic_DNA"/>
</dbReference>
<keyword evidence="2" id="KW-0812">Transmembrane</keyword>
<evidence type="ECO:0000256" key="1">
    <source>
        <dbReference type="SAM" id="MobiDB-lite"/>
    </source>
</evidence>
<feature type="transmembrane region" description="Helical" evidence="2">
    <location>
        <begin position="6"/>
        <end position="28"/>
    </location>
</feature>
<protein>
    <submittedName>
        <fullName evidence="3">Uncharacterized protein</fullName>
    </submittedName>
</protein>
<gene>
    <name evidence="3" type="ORF">GCM10010915_01530</name>
</gene>
<organism evidence="3 4">
    <name type="scientific">Microbacterium faecale</name>
    <dbReference type="NCBI Taxonomy" id="1804630"/>
    <lineage>
        <taxon>Bacteria</taxon>
        <taxon>Bacillati</taxon>
        <taxon>Actinomycetota</taxon>
        <taxon>Actinomycetes</taxon>
        <taxon>Micrococcales</taxon>
        <taxon>Microbacteriaceae</taxon>
        <taxon>Microbacterium</taxon>
    </lineage>
</organism>
<proteinExistence type="predicted"/>
<keyword evidence="2" id="KW-0472">Membrane</keyword>
<evidence type="ECO:0000313" key="3">
    <source>
        <dbReference type="EMBL" id="GGD25323.1"/>
    </source>
</evidence>
<feature type="region of interest" description="Disordered" evidence="1">
    <location>
        <begin position="39"/>
        <end position="68"/>
    </location>
</feature>
<name>A0A916Y045_9MICO</name>
<reference evidence="3" key="1">
    <citation type="journal article" date="2014" name="Int. J. Syst. Evol. Microbiol.">
        <title>Complete genome sequence of Corynebacterium casei LMG S-19264T (=DSM 44701T), isolated from a smear-ripened cheese.</title>
        <authorList>
            <consortium name="US DOE Joint Genome Institute (JGI-PGF)"/>
            <person name="Walter F."/>
            <person name="Albersmeier A."/>
            <person name="Kalinowski J."/>
            <person name="Ruckert C."/>
        </authorList>
    </citation>
    <scope>NUCLEOTIDE SEQUENCE</scope>
    <source>
        <strain evidence="3">CGMCC 1.15152</strain>
    </source>
</reference>
<accession>A0A916Y045</accession>
<comment type="caution">
    <text evidence="3">The sequence shown here is derived from an EMBL/GenBank/DDBJ whole genome shotgun (WGS) entry which is preliminary data.</text>
</comment>
<evidence type="ECO:0000256" key="2">
    <source>
        <dbReference type="SAM" id="Phobius"/>
    </source>
</evidence>